<dbReference type="Gene3D" id="3.50.50.60">
    <property type="entry name" value="FAD/NAD(P)-binding domain"/>
    <property type="match status" value="1"/>
</dbReference>
<keyword evidence="6" id="KW-1185">Reference proteome</keyword>
<dbReference type="InterPro" id="IPR039852">
    <property type="entry name" value="CAND1/CAND2"/>
</dbReference>
<feature type="compositionally biased region" description="Gly residues" evidence="3">
    <location>
        <begin position="718"/>
        <end position="746"/>
    </location>
</feature>
<dbReference type="GO" id="GO:0010265">
    <property type="term" value="P:SCF complex assembly"/>
    <property type="evidence" value="ECO:0007669"/>
    <property type="project" value="InterPro"/>
</dbReference>
<feature type="region of interest" description="Disordered" evidence="3">
    <location>
        <begin position="713"/>
        <end position="746"/>
    </location>
</feature>
<dbReference type="InterPro" id="IPR006076">
    <property type="entry name" value="FAD-dep_OxRdtase"/>
</dbReference>
<dbReference type="Gene3D" id="1.25.10.10">
    <property type="entry name" value="Leucine-rich Repeat Variant"/>
    <property type="match status" value="1"/>
</dbReference>
<dbReference type="SUPFAM" id="SSF48371">
    <property type="entry name" value="ARM repeat"/>
    <property type="match status" value="1"/>
</dbReference>
<dbReference type="OrthoDB" id="498204at2759"/>
<dbReference type="SUPFAM" id="SSF51905">
    <property type="entry name" value="FAD/NAD(P)-binding domain"/>
    <property type="match status" value="1"/>
</dbReference>
<dbReference type="Gene3D" id="3.30.9.10">
    <property type="entry name" value="D-Amino Acid Oxidase, subunit A, domain 2"/>
    <property type="match status" value="1"/>
</dbReference>
<dbReference type="AlphaFoldDB" id="A0A4D9CVN5"/>
<evidence type="ECO:0000256" key="3">
    <source>
        <dbReference type="SAM" id="MobiDB-lite"/>
    </source>
</evidence>
<dbReference type="Pfam" id="PF01266">
    <property type="entry name" value="DAO"/>
    <property type="match status" value="1"/>
</dbReference>
<reference evidence="5 6" key="1">
    <citation type="submission" date="2019-01" db="EMBL/GenBank/DDBJ databases">
        <title>Nuclear Genome Assembly of the Microalgal Biofuel strain Nannochloropsis salina CCMP1776.</title>
        <authorList>
            <person name="Hovde B."/>
        </authorList>
    </citation>
    <scope>NUCLEOTIDE SEQUENCE [LARGE SCALE GENOMIC DNA]</scope>
    <source>
        <strain evidence="5 6">CCMP1776</strain>
    </source>
</reference>
<sequence>MMAASSPAAPATCSGNENIVVVGGGIMGACTLYYLTQKGLKPVLIERSEIAAAASGKAGGFLARSWHTGATAELYGLSFDMHAQLAKELGIESYRQIPTLQVQGGPRAGQKKSKVKPSWLNGRADSTFMDDDTAQVTPKEFTEKVVAAAVANGAQVVKGTVVGLAFGEGQDGTAPVASIRTVTGVQLEGQEEELIPCSKVVVATGPWAPVAGEWFGIPVPMEGIYSTSIVLPNCEAASIEEPYALFCGEDENGCHIEVYPRPDGKIYMCGLGGSDYVGGSRLAPGGDCDRPEKILPKPHRVHAAMKSFSAMSPSMAHGKEPMAAACMRPCSQDGLPILGKIPTATNAYLATALNQWGILGAPAAGLCMAELVADGKAKSANIDAFSPARFFTSRTRRGKKMKGMEDARFMATNDLCSELSKDIKLDVTMERRICQAVLKQLDDASNDVQSIAVKCLGILFRKVQEMQVIEICDKLCSLLLEGKPELRDIYSIGLKTLISDVPDSMGKAVASHLGARLLSGVQQEQALDVKIECLDTLTDLLRRFGRELDGQYPAMVSTGLTHLQQGKVMVRKRANAFVGALAAVVPDAMLDAMMEELLKEIQGAEGRGPREVQNLIQTVGTVARTVGHRVGKHLCLVVPLLLRFLGGSGEKVEEEEEEEEQDDEKNELRETIFAALESVVLRCPREVTVHLPLIIAAALKFMKWDPNYTYAEEEEAGEGGGGGGGGGRGGGGGGGGGGGLRGFGRR</sequence>
<accession>A0A4D9CVN5</accession>
<dbReference type="InterPro" id="IPR036188">
    <property type="entry name" value="FAD/NAD-bd_sf"/>
</dbReference>
<dbReference type="InterPro" id="IPR011989">
    <property type="entry name" value="ARM-like"/>
</dbReference>
<evidence type="ECO:0000256" key="1">
    <source>
        <dbReference type="ARBA" id="ARBA00022737"/>
    </source>
</evidence>
<dbReference type="InterPro" id="IPR016024">
    <property type="entry name" value="ARM-type_fold"/>
</dbReference>
<evidence type="ECO:0000259" key="4">
    <source>
        <dbReference type="Pfam" id="PF01266"/>
    </source>
</evidence>
<protein>
    <recommendedName>
        <fullName evidence="4">FAD dependent oxidoreductase domain-containing protein</fullName>
    </recommendedName>
</protein>
<dbReference type="PANTHER" id="PTHR12696">
    <property type="entry name" value="TIP120"/>
    <property type="match status" value="1"/>
</dbReference>
<evidence type="ECO:0000313" key="6">
    <source>
        <dbReference type="Proteomes" id="UP000355283"/>
    </source>
</evidence>
<feature type="domain" description="FAD dependent oxidoreductase" evidence="4">
    <location>
        <begin position="19"/>
        <end position="371"/>
    </location>
</feature>
<organism evidence="5 6">
    <name type="scientific">Nannochloropsis salina CCMP1776</name>
    <dbReference type="NCBI Taxonomy" id="1027361"/>
    <lineage>
        <taxon>Eukaryota</taxon>
        <taxon>Sar</taxon>
        <taxon>Stramenopiles</taxon>
        <taxon>Ochrophyta</taxon>
        <taxon>Eustigmatophyceae</taxon>
        <taxon>Eustigmatales</taxon>
        <taxon>Monodopsidaceae</taxon>
        <taxon>Microchloropsis</taxon>
        <taxon>Microchloropsis salina</taxon>
    </lineage>
</organism>
<dbReference type="EMBL" id="SDOX01000122">
    <property type="protein sequence ID" value="TFJ81585.1"/>
    <property type="molecule type" value="Genomic_DNA"/>
</dbReference>
<keyword evidence="2" id="KW-0833">Ubl conjugation pathway</keyword>
<keyword evidence="1" id="KW-0677">Repeat</keyword>
<gene>
    <name evidence="5" type="ORF">NSK_006836</name>
</gene>
<proteinExistence type="predicted"/>
<comment type="caution">
    <text evidence="5">The sequence shown here is derived from an EMBL/GenBank/DDBJ whole genome shotgun (WGS) entry which is preliminary data.</text>
</comment>
<evidence type="ECO:0000256" key="2">
    <source>
        <dbReference type="ARBA" id="ARBA00022786"/>
    </source>
</evidence>
<name>A0A4D9CVN5_9STRA</name>
<dbReference type="Proteomes" id="UP000355283">
    <property type="component" value="Unassembled WGS sequence"/>
</dbReference>
<evidence type="ECO:0000313" key="5">
    <source>
        <dbReference type="EMBL" id="TFJ81585.1"/>
    </source>
</evidence>